<feature type="compositionally biased region" description="Low complexity" evidence="17">
    <location>
        <begin position="5343"/>
        <end position="5360"/>
    </location>
</feature>
<dbReference type="InterPro" id="IPR016163">
    <property type="entry name" value="Ald_DH_C"/>
</dbReference>
<dbReference type="GO" id="GO:0016620">
    <property type="term" value="F:oxidoreductase activity, acting on the aldehyde or oxo group of donors, NAD or NADP as acceptor"/>
    <property type="evidence" value="ECO:0007669"/>
    <property type="project" value="InterPro"/>
</dbReference>
<evidence type="ECO:0000259" key="27">
    <source>
        <dbReference type="Pfam" id="PF18321"/>
    </source>
</evidence>
<dbReference type="Gene3D" id="3.40.47.10">
    <property type="match status" value="1"/>
</dbReference>
<dbReference type="CDD" id="cd00751">
    <property type="entry name" value="thiolase"/>
    <property type="match status" value="1"/>
</dbReference>
<dbReference type="PROSITE" id="PS00099">
    <property type="entry name" value="THIOLASE_3"/>
    <property type="match status" value="1"/>
</dbReference>
<dbReference type="SUPFAM" id="SSF53720">
    <property type="entry name" value="ALDH-like"/>
    <property type="match status" value="1"/>
</dbReference>
<dbReference type="CDD" id="cd05913">
    <property type="entry name" value="PaaK"/>
    <property type="match status" value="1"/>
</dbReference>
<feature type="compositionally biased region" description="Low complexity" evidence="17">
    <location>
        <begin position="1992"/>
        <end position="2003"/>
    </location>
</feature>
<feature type="domain" description="Thiolase N-terminal" evidence="18">
    <location>
        <begin position="1443"/>
        <end position="1706"/>
    </location>
</feature>
<feature type="domain" description="3-hydroxyacyl-CoA dehydrogenase C-terminal" evidence="21">
    <location>
        <begin position="597"/>
        <end position="694"/>
    </location>
</feature>
<feature type="compositionally biased region" description="Basic residues" evidence="17">
    <location>
        <begin position="1884"/>
        <end position="1902"/>
    </location>
</feature>
<comment type="similarity">
    <text evidence="4">Belongs to the 3-hydroxyacyl-CoA dehydrogenase family.</text>
</comment>
<dbReference type="InterPro" id="IPR006180">
    <property type="entry name" value="3-OHacyl-CoA_DH_CS"/>
</dbReference>
<evidence type="ECO:0000259" key="20">
    <source>
        <dbReference type="Pfam" id="PF00501"/>
    </source>
</evidence>
<feature type="region of interest" description="Disordered" evidence="17">
    <location>
        <begin position="333"/>
        <end position="385"/>
    </location>
</feature>
<dbReference type="InterPro" id="IPR016195">
    <property type="entry name" value="Pol/histidinol_Pase-like"/>
</dbReference>
<dbReference type="InterPro" id="IPR029069">
    <property type="entry name" value="HotDog_dom_sf"/>
</dbReference>
<dbReference type="NCBIfam" id="TIGR01930">
    <property type="entry name" value="AcCoA-C-Actrans"/>
    <property type="match status" value="1"/>
</dbReference>
<dbReference type="EC" id="2.3.1.174" evidence="7"/>
<feature type="domain" description="MaoC-like" evidence="22">
    <location>
        <begin position="2565"/>
        <end position="2675"/>
    </location>
</feature>
<dbReference type="PROSITE" id="PS00737">
    <property type="entry name" value="THIOLASE_2"/>
    <property type="match status" value="1"/>
</dbReference>
<keyword evidence="9" id="KW-0808">Transferase</keyword>
<gene>
    <name evidence="28" type="ORF">Tci_000083</name>
</gene>
<dbReference type="Pfam" id="PF14535">
    <property type="entry name" value="AMP-binding_C_2"/>
    <property type="match status" value="1"/>
</dbReference>
<dbReference type="Pfam" id="PF01575">
    <property type="entry name" value="MaoC_dehydratas"/>
    <property type="match status" value="1"/>
</dbReference>
<dbReference type="GO" id="GO:0006631">
    <property type="term" value="P:fatty acid metabolic process"/>
    <property type="evidence" value="ECO:0007669"/>
    <property type="project" value="InterPro"/>
</dbReference>
<evidence type="ECO:0000256" key="17">
    <source>
        <dbReference type="SAM" id="MobiDB-lite"/>
    </source>
</evidence>
<feature type="domain" description="AMP-dependent ligase C-terminal" evidence="26">
    <location>
        <begin position="1378"/>
        <end position="1441"/>
    </location>
</feature>
<dbReference type="InterPro" id="IPR020615">
    <property type="entry name" value="Thiolase_acyl_enz_int_AS"/>
</dbReference>
<evidence type="ECO:0000313" key="28">
    <source>
        <dbReference type="EMBL" id="GEU28105.1"/>
    </source>
</evidence>
<feature type="compositionally biased region" description="Basic residues" evidence="17">
    <location>
        <begin position="206"/>
        <end position="218"/>
    </location>
</feature>
<dbReference type="InterPro" id="IPR020613">
    <property type="entry name" value="Thiolase_CS"/>
</dbReference>
<comment type="subunit">
    <text evidence="6">Monomer.</text>
</comment>
<dbReference type="CDD" id="cd07128">
    <property type="entry name" value="ALDH_MaoC-N"/>
    <property type="match status" value="1"/>
</dbReference>
<dbReference type="GO" id="GO:0033812">
    <property type="term" value="F:3-oxoadipyl-CoA thiolase activity"/>
    <property type="evidence" value="ECO:0007669"/>
    <property type="project" value="UniProtKB-EC"/>
</dbReference>
<dbReference type="Pfam" id="PF00725">
    <property type="entry name" value="3HCDH"/>
    <property type="match status" value="2"/>
</dbReference>
<feature type="compositionally biased region" description="Basic residues" evidence="17">
    <location>
        <begin position="1924"/>
        <end position="1942"/>
    </location>
</feature>
<keyword evidence="10" id="KW-0547">Nucleotide-binding</keyword>
<dbReference type="InterPro" id="IPR006176">
    <property type="entry name" value="3-OHacyl-CoA_DH_NAD-bd"/>
</dbReference>
<dbReference type="SUPFAM" id="SSF89550">
    <property type="entry name" value="PHP domain-like"/>
    <property type="match status" value="1"/>
</dbReference>
<dbReference type="InterPro" id="IPR000873">
    <property type="entry name" value="AMP-dep_synth/lig_dom"/>
</dbReference>
<comment type="catalytic activity">
    <reaction evidence="16">
        <text>succinyl-CoA + acetyl-CoA = 3-oxoadipyl-CoA + CoA</text>
        <dbReference type="Rhea" id="RHEA:19481"/>
        <dbReference type="ChEBI" id="CHEBI:57287"/>
        <dbReference type="ChEBI" id="CHEBI:57288"/>
        <dbReference type="ChEBI" id="CHEBI:57292"/>
        <dbReference type="ChEBI" id="CHEBI:57348"/>
        <dbReference type="EC" id="2.3.1.174"/>
    </reaction>
</comment>
<dbReference type="NCBIfam" id="NF006124">
    <property type="entry name" value="PRK08268.1"/>
    <property type="match status" value="1"/>
</dbReference>
<dbReference type="FunFam" id="3.40.50.12780:FF:000016">
    <property type="entry name" value="Phenylacetate-coenzyme A ligase"/>
    <property type="match status" value="1"/>
</dbReference>
<evidence type="ECO:0000256" key="1">
    <source>
        <dbReference type="ARBA" id="ARBA00005005"/>
    </source>
</evidence>
<organism evidence="28">
    <name type="scientific">Tanacetum cinerariifolium</name>
    <name type="common">Dalmatian daisy</name>
    <name type="synonym">Chrysanthemum cinerariifolium</name>
    <dbReference type="NCBI Taxonomy" id="118510"/>
    <lineage>
        <taxon>Eukaryota</taxon>
        <taxon>Viridiplantae</taxon>
        <taxon>Streptophyta</taxon>
        <taxon>Embryophyta</taxon>
        <taxon>Tracheophyta</taxon>
        <taxon>Spermatophyta</taxon>
        <taxon>Magnoliopsida</taxon>
        <taxon>eudicotyledons</taxon>
        <taxon>Gunneridae</taxon>
        <taxon>Pentapetalae</taxon>
        <taxon>asterids</taxon>
        <taxon>campanulids</taxon>
        <taxon>Asterales</taxon>
        <taxon>Asteraceae</taxon>
        <taxon>Asteroideae</taxon>
        <taxon>Anthemideae</taxon>
        <taxon>Anthemidinae</taxon>
        <taxon>Tanacetum</taxon>
    </lineage>
</organism>
<dbReference type="InterPro" id="IPR011880">
    <property type="entry name" value="PA_CoA_ligase"/>
</dbReference>
<feature type="domain" description="3-hydroxyacyl-CoA dehydrogenase C-terminal" evidence="21">
    <location>
        <begin position="846"/>
        <end position="931"/>
    </location>
</feature>
<feature type="domain" description="AMP-dependent synthetase/ligase" evidence="20">
    <location>
        <begin position="1125"/>
        <end position="1331"/>
    </location>
</feature>
<evidence type="ECO:0000256" key="16">
    <source>
        <dbReference type="ARBA" id="ARBA00048527"/>
    </source>
</evidence>
<feature type="region of interest" description="Disordered" evidence="17">
    <location>
        <begin position="4230"/>
        <end position="4249"/>
    </location>
</feature>
<dbReference type="FunFam" id="3.40.47.10:FF:000010">
    <property type="entry name" value="Acetyl-CoA acetyltransferase (Thiolase)"/>
    <property type="match status" value="1"/>
</dbReference>
<feature type="region of interest" description="Disordered" evidence="17">
    <location>
        <begin position="1843"/>
        <end position="2006"/>
    </location>
</feature>
<feature type="region of interest" description="Disordered" evidence="17">
    <location>
        <begin position="5320"/>
        <end position="5383"/>
    </location>
</feature>
<dbReference type="Pfam" id="PF00108">
    <property type="entry name" value="Thiolase_N"/>
    <property type="match status" value="1"/>
</dbReference>
<dbReference type="InterPro" id="IPR013328">
    <property type="entry name" value="6PGD_dom2"/>
</dbReference>
<dbReference type="GO" id="GO:0019619">
    <property type="term" value="P:3,4-dihydroxybenzoate catabolic process"/>
    <property type="evidence" value="ECO:0007669"/>
    <property type="project" value="InterPro"/>
</dbReference>
<evidence type="ECO:0000256" key="3">
    <source>
        <dbReference type="ARBA" id="ARBA00007005"/>
    </source>
</evidence>
<dbReference type="InterPro" id="IPR016161">
    <property type="entry name" value="Ald_DH/histidinol_DH"/>
</dbReference>
<feature type="region of interest" description="Disordered" evidence="17">
    <location>
        <begin position="147"/>
        <end position="296"/>
    </location>
</feature>
<feature type="compositionally biased region" description="Basic residues" evidence="17">
    <location>
        <begin position="69"/>
        <end position="86"/>
    </location>
</feature>
<feature type="domain" description="3-hydroxyacyl-CoA dehydrogenase NAD binding" evidence="23">
    <location>
        <begin position="417"/>
        <end position="593"/>
    </location>
</feature>
<feature type="compositionally biased region" description="Gly residues" evidence="17">
    <location>
        <begin position="4617"/>
        <end position="4627"/>
    </location>
</feature>
<evidence type="ECO:0000256" key="4">
    <source>
        <dbReference type="ARBA" id="ARBA00009463"/>
    </source>
</evidence>
<dbReference type="Gene3D" id="1.10.1040.10">
    <property type="entry name" value="N-(1-d-carboxylethyl)-l-norvaline Dehydrogenase, domain 2"/>
    <property type="match status" value="1"/>
</dbReference>
<dbReference type="CDD" id="cd03443">
    <property type="entry name" value="PaaI_thioesterase"/>
    <property type="match status" value="1"/>
</dbReference>
<evidence type="ECO:0000256" key="6">
    <source>
        <dbReference type="ARBA" id="ARBA00011245"/>
    </source>
</evidence>
<dbReference type="Gene3D" id="3.40.605.10">
    <property type="entry name" value="Aldehyde Dehydrogenase, Chain A, domain 1"/>
    <property type="match status" value="1"/>
</dbReference>
<dbReference type="InterPro" id="IPR003736">
    <property type="entry name" value="PAAI_dom"/>
</dbReference>
<feature type="compositionally biased region" description="Basic residues" evidence="17">
    <location>
        <begin position="336"/>
        <end position="354"/>
    </location>
</feature>
<dbReference type="InterPro" id="IPR016162">
    <property type="entry name" value="Ald_DH_N"/>
</dbReference>
<comment type="pathway">
    <text evidence="1">Lipid metabolism; fatty acid beta-oxidation.</text>
</comment>
<dbReference type="SUPFAM" id="SSF48179">
    <property type="entry name" value="6-phosphogluconate dehydrogenase C-terminal domain-like"/>
    <property type="match status" value="2"/>
</dbReference>
<feature type="region of interest" description="Disordered" evidence="17">
    <location>
        <begin position="4606"/>
        <end position="4631"/>
    </location>
</feature>
<dbReference type="EMBL" id="BKCJ010000001">
    <property type="protein sequence ID" value="GEU28105.1"/>
    <property type="molecule type" value="Genomic_DNA"/>
</dbReference>
<dbReference type="InterPro" id="IPR008927">
    <property type="entry name" value="6-PGluconate_DH-like_C_sf"/>
</dbReference>
<sequence>MRAVPALLGAGGGHRRRVHLRAGRHDAGRGQRVAGSGHAERRHQGRTVCRHRRQCPAPARAGNGCRYRAPGHRGHRHHGRQRHQLHHGAGQGVAARRRSARRHRHAVLVQGRRVFHLPLQAGGGHGGHGHQLRAGRLRSRARLCAQLPELPHHGKSRDRFRPGRISTSRRHHELREHPVPHRRRRGHAHPQPPRQVEQLYPGHARGSARRAAQGRRRQERAGAGAHRRRSRFLRGAGPVRPNHFQQRDRRQQRPSGGPGRFGGKELCAAGAGAARPAHAGDLRRQRRGGRRGCQPGAGLRHRAGCRFGVVRGSVLQAGTDPGHGRHVLPATAGGHGARHGPGHAGRKTHCRKGRAVGPDLESGARRRTGPAAHARMRDDERAGADRRLPRRRGCLHGKARTALQGEMMAALSRERAIAVIGSGAMGAGIAQVAAVAGYTVKLYDSRPEAVAKAMSDIAAALNRQVDKGRMSAVDAAAAIARVTAALALQDVAGAALVVEAIMENLEAKRALFAQLEAIVADDCILATNTSSISVTAIAAGLRLPGRLAGMHFFNPVPLMALVEVVQGLATDADVAQSVMDTAAAWGKSPVLARSTPGFIVNRVARPYYAEAWRLLAEGAGDAATIDAVLREAGGFRMGPFELMDLIGHDVNFAVTNSVFRAYFNDPRFTPSVLQQELVDAGFLGRKTGRGCYRYGAGELAPPPQAEAPQPAPDYVSYTQDAGAVAARAHPHGGAVTDALAARLRAKGIDVAHRKPADIRQHTTDDAPAFHCNGAAVYLTDGRSATRRAADNHHPDTVLVDLALDYGSATRIAVACADQCAPAAYHAVVGLFQAAGLIVTRLDDVPGMAVMRTVAMLANEAADAVNQGVCSAAGADTAMQQGVNYPRGPLAWADAVGIGHIVDVLANLAASYGEDRYRALAERVAAAMYARDTASQGLGMTLDAVGPGRATMSMTIRADMLNGHQGCHGGFIFSLADSAFAFACNSHNLVTVGAACTIDYLAPGRLGDVLTATATERALAGKSGAPSSMRPPVQNKEENHMVRRIPEPSELEPIERASRDELQALQLQRMRWTLQHAYDNVAHYRAAFDAAGVHPTDLVTLADLAKFPFTGKKELRENYPFGMFAVPREQVVRVHASSGTTGKPTVVGYTQNDIDTWAGVVARSIRAAGGRRGDMVHISYGYGLFTGGLGAHYGAERLGCTVVPMSGGQTERQVQLIEDFKPSIIMVTPSYMLNIIEEYQRQGLDPAASSLKVGIFGAEPWTDAMRREIEQRAGIDAVDIYGLSEVMGPGVASECIESKDGPVIWEDHFYPEIIDPETGEVLPDGEEGELVFTSLTKEALPIIRYRTRDLTRLLPATSRSMRRIGKITGRSDDMLIIRGVNVFPSQIEELILKMPQLAPQYQLIIRRDGHLDQLDVVAELRPDAGSGLATELANELAAELANAYICDAIRTPFGRYGGALASVRTDDLAALPIAALIARNPRVDWAKVDDVYYGCANQAGEDNRNVGRMAALLAGLPVDVPANTINRLCGSSLDAVGIAARAIKSGEAQLIIAGGVESMTRAPFVMGKADSAFARSARIEDTTIGWRFVNPRMKEQYGIDSMPETAENVAAAFSISRADQDAFALRSQQRWAAAHAAGVFRDEIVPVSLPQKKGEPKIFDTDEHPRPDTTAETLAKLKGVVRPDGSVTAGNASGVNDGACAILLASGSAAEQYGLRRRARVLGMATAGLAPRIMGFGPSPASRKVLAQVGLTIDQMDVIELNEAFAAQGLAVTRDLGLADDAPHVNPNGGAIAIGHPLGASGARLVLAALTQLERTGGRYALCTMCIGVGQGIALVIERRGADRRRDRRPALLHRPTGRAARRLRPPDPGRRRQPAGHVRDARLSRRRHGGGSRRPYRPRRRAAWLPHRPQCAGRHEQRGDGQRRDRRRIDRGRHELRARRHGGAAAQHGDGFTGKNHARRARRRNRLEVRRHRPVPGAGRARPDHHARSGRAGRAGTRPPAHGVGYRAAAPPAQERLGINGDPDMTPTLQSLIGGRWIGREAATPLHNALNGSTIFHTHAEQIDFGEAVHYARKTGVPALMQLDFQQRAARLKALALYLLERKEELYAISHLTGATRADSWVDIEGGTGTLFAYASMGGRELPSSNVLHEGPAMALGKNGGFAGTHILVPRGGLAVHINAFNFPIWGLLEKFAPSFLAAMPCIGKPATATSYLTEAVVRMIHASGLLPDGALQLVIGSTGDLLDRLDGFDAVTFTGSADTAAKLRVNRNLIANAVPFTAEADSLNCAILAPDITPDDPEFDLFVKEVAREMTGKAGQKCTAIRRIIVPDTLVDAVGARLRERLAKISVGDPSVDGVRMGALASKDQQRDVAGRLAQLAQGNEVLFGERDGFKPVGDGVADGAFFAPTLLLCRDGMANDAVHDVEAFGPVSTIISYHGIDEALALAARGKGSLVSTLVTREPAIAAYAVPMAAASHGRVLILDREAAVDSTGHGSPLPQLKHGGPGRAGGGEELGGIRAVRHFLQRAAVQGSPTMLAAVTGEFVRGARVQESEVHPFRKHFEELHIGDSLLTHRRTVSEADIVNFGGVSGDYFYMHFDEIAARDTQFGQRIAHGYFVLSAAAGLFVSPAPGPVLANYGLDNLRFVAPVAIGDTIRARLTCKRKVDRNRTDDKGVGQGVVAWDVQLNPGNPPAWPCGGTLAPLSFSPPALHNGVFPTAGGTHGDLHQDSICTEPGRQPAHVGHVRRGGVMPGAGGTAAARVRLRGHRAHCHAGRGRLYRCGGYRAPARARHGGRGRRHGVPGAHRHVRLCAHRRVDAGPGVYAPQRIADASYLQPDRGGPHGGQRVHRHRAAALLPRSEGLESLKVLAERIVDAVRRFGEPFRTLRRHVEMVLVAHAEFAGDADHRLVREAHAHVQRRCVPAHQVRPLVDIEADAVARAVRQAGQLVAGTEAVRLQRPARRLVHLLARHAQLRRLERRQLRLFLAVPYRPLTLADGAVHVRAGDVGNVVVQLAAGVDQHRVARFERLHVAHAVRVSGGFAEQHDHEVRAAGADLAVGAVDERFHFDGGDAFVEDGRRRHVHRHGHVLGALHQRDFGGGLAGAAVRRHQAGVFQRIACSQRTDAVVDEERRALADAHPRRWACGSGGDAHALQGVDEQLVRALVLFPAVDGAVHQHEVLERAFLEGRGDVLDGAAGRQDGAHHAFAGMPPGAGEVGEVGAGVDVDRRHALFSHKGLCARHAFQVFFLANRDGACRHVRQRGQRLFDGLAAYGHVLIPLTITGKMIAASEATMPHPIRWSPRFMLIPTAIAIAVTFVACGGGGDDPLQNNVPPLPQGRWIAGDLHTHTTQSADADASQTLDKVLAKAFTTYGLDWMAVTNHLRVSTRDDQGKTLATSIPMAVGMERYELPRLQALQGASYPAKLVFSGFEWDMPTHDHIGIGIFEGTDQLAVSTKGAREFEYLFTTREASMFDAADVAAWKAKYGETRYNKTADDALKAIGWLKDHYPDSSYAVINHPSRNKGNYTVEDFRRFNDIAPNIMFAIEGMVGNQMEPDRGGYTAAYTAENAPLRAYGGVDYVVAKVGGTWDALLGEGRRVWNLTDSDTHFKIVGGNSSGYFPGEYAKNYVFNGATGAPMAKDLLQGLRSGKMFSVYGDLIDALDFNLAGAGNRKEMGGELTVASGEKVTITIRFKSPAKNNYEKPVDSGAAANVKPVVDHVDLIAGDVGARAAPGTAAYAVATNASTRVVKRFTSADWKVDADGYTTISYQTTASRNHRLRLVGAGFIDIVADVDGGVGTLHGHGFLRAGAVQLLRRLQHLGARGGVVGAGRELGRQRAEPDAVGLVVADAGHRLRRLDQVLAVRVAGRIGVRSLRQEVEHAVIRSARIMHVQLFEGAAPGVRAAAVAAGFLHEAQRFPGAADLCAHLPVVAPGRYHRAGAARARIRFHHFAADVGVRFIEAARFARVHQVRRGGGHAVRHLVADHVDRSQVVEVLAAVADEHAFAAVVVERVVVVLVHVDGNVGGRVVAIEGLPAERIAVGVVGVHQAPERVDGGRLAVGVERAAAAVLLAVAPGIAAAGIHLAGIGVVHRAVVGVGDGHAAEAPAGAARGVEHAELAAALRGAERHHAVVLAVADALCRFGGGLQRLPLVDDGAGFGVDDGQFVALHHFFHVERIEFGLRLGGGRCRAGGGHDGIEQQFGGGRPAVFGAGRCRRCRAHRHRDGLLRRQRRFDVDRRGGQGRRTGASAGPAIGDRHAHDGAALVGDHHRFRTEHAQALERVLGARDLLAGGAGMVGADAEAVAARRHQVAGLVQRRQPGHQGGVLLRRGVGHRPGHHRYGSRLRDGGSGGRHGGRGDAGGQQQGSVQIHLFLLNPDSSGHRMMALRPPERTAHARSEGREGYCGRSNSGGKIAATNHVAYLVMRLTLSITNELVAVGSIGVRIRCQRAQHRAGAVFHRHHQLVVRAAAPFVGVDVQRKGQRGAGGRSRDGHALAQRFRGPFAIASQPGVARALVRPLPVEFANRPGGAAPARGARFEAAVGDALGRAAAAAHHGQRGLGRGGRVRWRRGVCRHCLEDGAVVGRLGRQRIGGAGGAGQQRAVAVPGVRIGRGAAAGRHAERRGGPGCHGHAGRLGGDDQAGAGRRFIDVVAHVDGRIRALHGNRFPGRGAVQVLRHLQHLGAGVGVVGGRRELGRVGLEPDAVGLVVADAGHRGRALGQILAVVIAAVVGLGTLRQEIEHPVVGPAGVVDVDVLQAAAPGVGTAAVLARLVQPAQRLAVARDFLAGHPVVAGGGDGGALAAVGRGVGHAVRHFVADHVDRAQVEEILATVADEHAFAARIVERIVVGVVDVDGNIGGGIVAVERLPAQHVLVGVVRVHQAPQGVDGGGLAVGVGGAAAGNVLLAVAPGIGAVGIDVARAGIFLRAMVGVGNGHAAELAAGAARGVQHLESAAVLAGADRHRAVVLAVAGAHHGLQRLPLGDHLARFGVDNGVVVHRLAVDHHAGLHKIREGVALYHVLQVERVEFVLGLVGGLGCTHGRHDGVDQQLGLGRPAVLAGGRHLFGHAGNGVVGRDRRFQAGRRRRFRPGRGHGVVGAAVAGHVGVQSGTAVGHRHADDLACAIGHHHRFRAEHAQALVRVLDPGDFLPGIAGVLVHDAKTAVRAEAALGLARGQFGQQRLAVLVVARRRDASRNGRHYSLCQRQVKKLWKWVVQERNGSNKPLRKRFISFTRLTYRRTEHLKECATTLACRLLCNTLHIFSAKFMRIVKAEAGTDQSVGAGPAVAAATRKRFMEARRPGGSGDGVAAPGRAIAGSARGTFARRLCHRDAGSQRGDGHLQPHPGAAGGRSIWRRAPAGPARRPQRGDAAPGPGGQPRTGRLSGHPETAGVGQDRAGEHDLHQHRVDGAAAAGPDRAGVFRAGPVQETLVCELGPHAGNRLAHLVRRGAAHVVARSDGTFEREHGKHVVADQRRVGAQLVERHFRQVVGQVGGGGITLQGGRAHIVRLDRDAAGHVGKDAQRVDHGVHRVEQRFLVFLVVLVVGQRLAFHQGEQAGQVAVHAAGLAARQFRHVRVFLLRHDRRAGAKAVGNVDEAHARAHPDDQLFRHARHVHHDQRGGCGELDGEIAVRDGVERVVAHVVKAQRGGHAQAVDRERGAGQRGSAQRQAVDALAAVEHALGIAPEHFHVRQHVVAERDRLRHLHVGKARHDGVGIFFGQVGQRAAQRVEQLHHVVDGRAHVQADVGGHLVVARAARVQALAGVAHQLGQALFDIQVHVFQVQQPFELARFDLGQDLRHAALDLGAVRGADDALRSQHLGMGQRALDIGLGQAVVEEDRGGVALDQVGNGFVEAGRPGFAFFGELISHDGFLKRCTEEPCIGAVKSQR</sequence>
<dbReference type="NCBIfam" id="TIGR02155">
    <property type="entry name" value="PA_CoA_ligase"/>
    <property type="match status" value="1"/>
</dbReference>
<accession>A0A699GJ20</accession>
<feature type="domain" description="Thiolase C-terminal" evidence="24">
    <location>
        <begin position="1716"/>
        <end position="1838"/>
    </location>
</feature>
<dbReference type="InterPro" id="IPR028154">
    <property type="entry name" value="AMP-dep_Lig_C"/>
</dbReference>
<dbReference type="SUPFAM" id="SSF54637">
    <property type="entry name" value="Thioesterase/thiol ester dehydrase-isomerase"/>
    <property type="match status" value="2"/>
</dbReference>
<feature type="compositionally biased region" description="Gly residues" evidence="17">
    <location>
        <begin position="4340"/>
        <end position="4356"/>
    </location>
</feature>
<dbReference type="NCBIfam" id="NF006551">
    <property type="entry name" value="PRK09050.1"/>
    <property type="match status" value="1"/>
</dbReference>
<evidence type="ECO:0000259" key="19">
    <source>
        <dbReference type="Pfam" id="PF00171"/>
    </source>
</evidence>
<evidence type="ECO:0000259" key="22">
    <source>
        <dbReference type="Pfam" id="PF01575"/>
    </source>
</evidence>
<name>A0A699GJ20_TANCI</name>
<feature type="compositionally biased region" description="Low complexity" evidence="17">
    <location>
        <begin position="264"/>
        <end position="277"/>
    </location>
</feature>
<evidence type="ECO:0000256" key="8">
    <source>
        <dbReference type="ARBA" id="ARBA00022598"/>
    </source>
</evidence>
<feature type="compositionally biased region" description="Basic and acidic residues" evidence="17">
    <location>
        <begin position="1913"/>
        <end position="1923"/>
    </location>
</feature>
<protein>
    <recommendedName>
        <fullName evidence="7">3-oxoadipyl-CoA thiolase</fullName>
        <ecNumber evidence="7">2.3.1.174</ecNumber>
    </recommendedName>
</protein>
<feature type="domain" description="3-hydroxybutyryl-CoA dehydrogenase reduced Rossmann-fold" evidence="27">
    <location>
        <begin position="776"/>
        <end position="845"/>
    </location>
</feature>
<feature type="domain" description="Thioesterase" evidence="25">
    <location>
        <begin position="966"/>
        <end position="1016"/>
    </location>
</feature>
<comment type="similarity">
    <text evidence="3">In the central section; belongs to the 3-hydroxyacyl-CoA dehydrogenase family.</text>
</comment>
<feature type="compositionally biased region" description="Basic residues" evidence="17">
    <location>
        <begin position="1845"/>
        <end position="1863"/>
    </location>
</feature>
<evidence type="ECO:0000259" key="21">
    <source>
        <dbReference type="Pfam" id="PF00725"/>
    </source>
</evidence>
<feature type="compositionally biased region" description="Basic residues" evidence="17">
    <location>
        <begin position="1956"/>
        <end position="1974"/>
    </location>
</feature>
<dbReference type="SUPFAM" id="SSF53901">
    <property type="entry name" value="Thiolase-like"/>
    <property type="match status" value="2"/>
</dbReference>
<dbReference type="Pfam" id="PF02803">
    <property type="entry name" value="Thiolase_C"/>
    <property type="match status" value="1"/>
</dbReference>
<evidence type="ECO:0000256" key="5">
    <source>
        <dbReference type="ARBA" id="ARBA00010982"/>
    </source>
</evidence>
<feature type="compositionally biased region" description="Basic and acidic residues" evidence="17">
    <location>
        <begin position="375"/>
        <end position="385"/>
    </location>
</feature>
<dbReference type="PROSITE" id="PS00098">
    <property type="entry name" value="THIOLASE_1"/>
    <property type="match status" value="1"/>
</dbReference>
<feature type="domain" description="Aldehyde dehydrogenase" evidence="19">
    <location>
        <begin position="2045"/>
        <end position="2480"/>
    </location>
</feature>
<dbReference type="NCBIfam" id="TIGR02430">
    <property type="entry name" value="pcaF"/>
    <property type="match status" value="1"/>
</dbReference>
<comment type="catalytic activity">
    <reaction evidence="15">
        <text>a 4-saturated-(3S)-3-hydroxyacyl-CoA = a (3E)-enoyl-CoA + H2O</text>
        <dbReference type="Rhea" id="RHEA:20724"/>
        <dbReference type="ChEBI" id="CHEBI:15377"/>
        <dbReference type="ChEBI" id="CHEBI:58521"/>
        <dbReference type="ChEBI" id="CHEBI:137480"/>
        <dbReference type="EC" id="4.2.1.17"/>
    </reaction>
</comment>
<dbReference type="Gene3D" id="3.20.20.140">
    <property type="entry name" value="Metal-dependent hydrolases"/>
    <property type="match status" value="1"/>
</dbReference>
<dbReference type="InterPro" id="IPR042099">
    <property type="entry name" value="ANL_N_sf"/>
</dbReference>
<dbReference type="InterPro" id="IPR011966">
    <property type="entry name" value="PaaN-DH"/>
</dbReference>
<evidence type="ECO:0000256" key="12">
    <source>
        <dbReference type="ARBA" id="ARBA00023002"/>
    </source>
</evidence>
<evidence type="ECO:0000259" key="18">
    <source>
        <dbReference type="Pfam" id="PF00108"/>
    </source>
</evidence>
<dbReference type="GO" id="GO:0004300">
    <property type="term" value="F:enoyl-CoA hydratase activity"/>
    <property type="evidence" value="ECO:0007669"/>
    <property type="project" value="UniProtKB-EC"/>
</dbReference>
<dbReference type="GO" id="GO:0016616">
    <property type="term" value="F:oxidoreductase activity, acting on the CH-OH group of donors, NAD or NADP as acceptor"/>
    <property type="evidence" value="ECO:0007669"/>
    <property type="project" value="InterPro"/>
</dbReference>
<evidence type="ECO:0000256" key="13">
    <source>
        <dbReference type="ARBA" id="ARBA00023315"/>
    </source>
</evidence>
<evidence type="ECO:0000259" key="23">
    <source>
        <dbReference type="Pfam" id="PF02737"/>
    </source>
</evidence>
<feature type="region of interest" description="Disordered" evidence="17">
    <location>
        <begin position="24"/>
        <end position="101"/>
    </location>
</feature>
<dbReference type="GO" id="GO:0070403">
    <property type="term" value="F:NAD+ binding"/>
    <property type="evidence" value="ECO:0007669"/>
    <property type="project" value="InterPro"/>
</dbReference>
<dbReference type="InterPro" id="IPR045851">
    <property type="entry name" value="AMP-bd_C_sf"/>
</dbReference>
<dbReference type="InterPro" id="IPR036291">
    <property type="entry name" value="NAD(P)-bd_dom_sf"/>
</dbReference>
<evidence type="ECO:0000256" key="10">
    <source>
        <dbReference type="ARBA" id="ARBA00022741"/>
    </source>
</evidence>
<reference evidence="28" key="1">
    <citation type="journal article" date="2019" name="Sci. Rep.">
        <title>Draft genome of Tanacetum cinerariifolium, the natural source of mosquito coil.</title>
        <authorList>
            <person name="Yamashiro T."/>
            <person name="Shiraishi A."/>
            <person name="Satake H."/>
            <person name="Nakayama K."/>
        </authorList>
    </citation>
    <scope>NUCLEOTIDE SEQUENCE</scope>
</reference>
<feature type="region of interest" description="Disordered" evidence="17">
    <location>
        <begin position="4316"/>
        <end position="4356"/>
    </location>
</feature>
<proteinExistence type="inferred from homology"/>
<keyword evidence="11" id="KW-0378">Hydrolase</keyword>
<dbReference type="SUPFAM" id="SSF51735">
    <property type="entry name" value="NAD(P)-binding Rossmann-fold domains"/>
    <property type="match status" value="1"/>
</dbReference>
<evidence type="ECO:0000256" key="9">
    <source>
        <dbReference type="ARBA" id="ARBA00022679"/>
    </source>
</evidence>
<feature type="compositionally biased region" description="Basic and acidic residues" evidence="17">
    <location>
        <begin position="5320"/>
        <end position="5329"/>
    </location>
</feature>
<comment type="caution">
    <text evidence="28">The sequence shown here is derived from an EMBL/GenBank/DDBJ whole genome shotgun (WGS) entry which is preliminary data.</text>
</comment>
<evidence type="ECO:0000259" key="25">
    <source>
        <dbReference type="Pfam" id="PF03061"/>
    </source>
</evidence>
<dbReference type="Pfam" id="PF02737">
    <property type="entry name" value="3HCDH_N"/>
    <property type="match status" value="1"/>
</dbReference>
<dbReference type="Gene3D" id="3.30.300.30">
    <property type="match status" value="1"/>
</dbReference>
<keyword evidence="13" id="KW-0012">Acyltransferase</keyword>
<dbReference type="InterPro" id="IPR020617">
    <property type="entry name" value="Thiolase_C"/>
</dbReference>
<evidence type="ECO:0000259" key="26">
    <source>
        <dbReference type="Pfam" id="PF14535"/>
    </source>
</evidence>
<evidence type="ECO:0000256" key="11">
    <source>
        <dbReference type="ARBA" id="ARBA00022801"/>
    </source>
</evidence>
<dbReference type="InterPro" id="IPR049623">
    <property type="entry name" value="PA_CoA_lig_proteobact_actino"/>
</dbReference>
<dbReference type="Pfam" id="PF18321">
    <property type="entry name" value="3HCDH_RFF"/>
    <property type="match status" value="1"/>
</dbReference>
<dbReference type="NCBIfam" id="NF008868">
    <property type="entry name" value="PRK11903.1"/>
    <property type="match status" value="1"/>
</dbReference>
<evidence type="ECO:0000256" key="14">
    <source>
        <dbReference type="ARBA" id="ARBA00023709"/>
    </source>
</evidence>
<comment type="pathway">
    <text evidence="2">Aromatic compound metabolism.</text>
</comment>
<evidence type="ECO:0000256" key="15">
    <source>
        <dbReference type="ARBA" id="ARBA00023717"/>
    </source>
</evidence>
<dbReference type="InterPro" id="IPR002155">
    <property type="entry name" value="Thiolase"/>
</dbReference>
<dbReference type="GO" id="GO:0047475">
    <property type="term" value="F:phenylacetate-CoA ligase activity"/>
    <property type="evidence" value="ECO:0007669"/>
    <property type="project" value="InterPro"/>
</dbReference>
<dbReference type="InterPro" id="IPR006108">
    <property type="entry name" value="3HC_DH_C"/>
</dbReference>
<feature type="compositionally biased region" description="Basic residues" evidence="17">
    <location>
        <begin position="4323"/>
        <end position="4335"/>
    </location>
</feature>
<evidence type="ECO:0000256" key="2">
    <source>
        <dbReference type="ARBA" id="ARBA00005211"/>
    </source>
</evidence>
<dbReference type="SUPFAM" id="SSF56801">
    <property type="entry name" value="Acetyl-CoA synthetase-like"/>
    <property type="match status" value="1"/>
</dbReference>
<evidence type="ECO:0000256" key="7">
    <source>
        <dbReference type="ARBA" id="ARBA00012233"/>
    </source>
</evidence>
<dbReference type="InterPro" id="IPR041040">
    <property type="entry name" value="3HCDH_RFF"/>
</dbReference>
<dbReference type="Pfam" id="PF00171">
    <property type="entry name" value="Aldedh"/>
    <property type="match status" value="1"/>
</dbReference>
<dbReference type="PROSITE" id="PS00067">
    <property type="entry name" value="3HCDH"/>
    <property type="match status" value="1"/>
</dbReference>
<dbReference type="InterPro" id="IPR006683">
    <property type="entry name" value="Thioestr_dom"/>
</dbReference>
<dbReference type="PANTHER" id="PTHR43111:SF1">
    <property type="entry name" value="ALDEHYDE DEHYDROGENASE B-RELATED"/>
    <property type="match status" value="1"/>
</dbReference>
<dbReference type="PANTHER" id="PTHR43111">
    <property type="entry name" value="ALDEHYDE DEHYDROGENASE B-RELATED"/>
    <property type="match status" value="1"/>
</dbReference>
<feature type="compositionally biased region" description="Basic residues" evidence="17">
    <location>
        <begin position="40"/>
        <end position="54"/>
    </location>
</feature>
<dbReference type="GO" id="GO:0010124">
    <property type="term" value="P:phenylacetate catabolic process"/>
    <property type="evidence" value="ECO:0007669"/>
    <property type="project" value="InterPro"/>
</dbReference>
<dbReference type="InterPro" id="IPR002539">
    <property type="entry name" value="MaoC-like_dom"/>
</dbReference>
<dbReference type="FunFam" id="3.40.50.720:FF:000009">
    <property type="entry name" value="Fatty oxidation complex, alpha subunit"/>
    <property type="match status" value="1"/>
</dbReference>
<comment type="catalytic activity">
    <reaction evidence="14">
        <text>a (3S)-3-hydroxyacyl-CoA = a (2E)-enoyl-CoA + H2O</text>
        <dbReference type="Rhea" id="RHEA:16105"/>
        <dbReference type="ChEBI" id="CHEBI:15377"/>
        <dbReference type="ChEBI" id="CHEBI:57318"/>
        <dbReference type="ChEBI" id="CHEBI:58856"/>
        <dbReference type="EC" id="4.2.1.17"/>
    </reaction>
</comment>
<evidence type="ECO:0000259" key="24">
    <source>
        <dbReference type="Pfam" id="PF02803"/>
    </source>
</evidence>
<keyword evidence="8" id="KW-0436">Ligase</keyword>
<dbReference type="InterPro" id="IPR016039">
    <property type="entry name" value="Thiolase-like"/>
</dbReference>
<dbReference type="InterPro" id="IPR020616">
    <property type="entry name" value="Thiolase_N"/>
</dbReference>
<dbReference type="InterPro" id="IPR015590">
    <property type="entry name" value="Aldehyde_DH_dom"/>
</dbReference>
<dbReference type="Gene3D" id="3.40.309.10">
    <property type="entry name" value="Aldehyde Dehydrogenase, Chain A, domain 2"/>
    <property type="match status" value="1"/>
</dbReference>
<comment type="similarity">
    <text evidence="5">Belongs to the thiolase-like superfamily. Thiolase family.</text>
</comment>
<dbReference type="InterPro" id="IPR020610">
    <property type="entry name" value="Thiolase_AS"/>
</dbReference>
<dbReference type="Gene3D" id="1.10.1040.50">
    <property type="match status" value="1"/>
</dbReference>
<keyword evidence="12" id="KW-0560">Oxidoreductase</keyword>
<dbReference type="Pfam" id="PF00501">
    <property type="entry name" value="AMP-binding"/>
    <property type="match status" value="1"/>
</dbReference>
<dbReference type="Pfam" id="PF03061">
    <property type="entry name" value="4HBT"/>
    <property type="match status" value="1"/>
</dbReference>
<dbReference type="Gene3D" id="3.10.129.10">
    <property type="entry name" value="Hotdog Thioesterase"/>
    <property type="match status" value="2"/>
</dbReference>
<dbReference type="Gene3D" id="3.40.50.720">
    <property type="entry name" value="NAD(P)-binding Rossmann-like Domain"/>
    <property type="match status" value="1"/>
</dbReference>
<dbReference type="NCBIfam" id="TIGR00369">
    <property type="entry name" value="unchar_dom_1"/>
    <property type="match status" value="1"/>
</dbReference>
<dbReference type="GO" id="GO:0016787">
    <property type="term" value="F:hydrolase activity"/>
    <property type="evidence" value="ECO:0007669"/>
    <property type="project" value="UniProtKB-KW"/>
</dbReference>
<dbReference type="NCBIfam" id="TIGR02278">
    <property type="entry name" value="PaaN-DH"/>
    <property type="match status" value="1"/>
</dbReference>
<dbReference type="InterPro" id="IPR012793">
    <property type="entry name" value="PcaF"/>
</dbReference>
<dbReference type="Gene3D" id="3.40.50.12780">
    <property type="entry name" value="N-terminal domain of ligase-like"/>
    <property type="match status" value="1"/>
</dbReference>